<keyword evidence="1" id="KW-0812">Transmembrane</keyword>
<evidence type="ECO:0000313" key="2">
    <source>
        <dbReference type="EMBL" id="AZY91880.1"/>
    </source>
</evidence>
<sequence>MKIRLRTRGSSQGARWVLLTLYYSMFSYVLVYTLGLPRSLLYIGDILTIWSFVLAFYKKSKRNFLIPSEFSLLVVFMLLGVFNGFVNSEPILLVVWGLRNILRYFLFLYSCYVLLEIQDIENVLKFLWKIFWLSIPLCTVERFFVHYPAGTIIGDMVGGVFWNYSGSNLPLNIILCICIIDSARGFFADNIKLPRFVITCVMAMYMAATAELKVFFVEFAVIIIVSAIVARAKWNKVLVMLIGALFFSQAMSLFVTLNASTSYDYSAIFSVNGFIEYATRQSGYNGTGDVNRLTGIAIIWKQLFEGNLEKCLFGIGLGNAEYTNFFASDFYLKYGYMNYQWFHMIWMFIENGLIGILIYISFFIKTLKKSFAIRKENEYASIAAISIVIMLLLYIYNNSLRVEASGYLMFMILSVPYICLRDRKRRYER</sequence>
<accession>A0A3Q9TF86</accession>
<feature type="transmembrane region" description="Helical" evidence="1">
    <location>
        <begin position="237"/>
        <end position="257"/>
    </location>
</feature>
<keyword evidence="1" id="KW-0472">Membrane</keyword>
<feature type="transmembrane region" description="Helical" evidence="1">
    <location>
        <begin position="379"/>
        <end position="396"/>
    </location>
</feature>
<feature type="transmembrane region" description="Helical" evidence="1">
    <location>
        <begin position="214"/>
        <end position="230"/>
    </location>
</feature>
<evidence type="ECO:0000256" key="1">
    <source>
        <dbReference type="SAM" id="Phobius"/>
    </source>
</evidence>
<keyword evidence="1" id="KW-1133">Transmembrane helix</keyword>
<reference evidence="2" key="1">
    <citation type="journal article" date="2019" name="FEMS Microbiol. Lett.">
        <title>High-throughput screening for texturing Lactococcus strains.</title>
        <authorList>
            <person name="Poulsen V.K."/>
            <person name="Derkx P."/>
            <person name="Oregaard G."/>
        </authorList>
    </citation>
    <scope>NUCLEOTIDE SEQUENCE</scope>
    <source>
        <strain evidence="2">Lll7</strain>
    </source>
</reference>
<feature type="transmembrane region" description="Helical" evidence="1">
    <location>
        <begin position="64"/>
        <end position="85"/>
    </location>
</feature>
<feature type="transmembrane region" description="Helical" evidence="1">
    <location>
        <begin position="40"/>
        <end position="57"/>
    </location>
</feature>
<organism evidence="2">
    <name type="scientific">Lactococcus lactis</name>
    <dbReference type="NCBI Taxonomy" id="1358"/>
    <lineage>
        <taxon>Bacteria</taxon>
        <taxon>Bacillati</taxon>
        <taxon>Bacillota</taxon>
        <taxon>Bacilli</taxon>
        <taxon>Lactobacillales</taxon>
        <taxon>Streptococcaceae</taxon>
        <taxon>Lactococcus</taxon>
    </lineage>
</organism>
<feature type="transmembrane region" description="Helical" evidence="1">
    <location>
        <begin position="127"/>
        <end position="149"/>
    </location>
</feature>
<dbReference type="EMBL" id="MH678630">
    <property type="protein sequence ID" value="AZY91880.1"/>
    <property type="molecule type" value="Genomic_DNA"/>
</dbReference>
<feature type="transmembrane region" description="Helical" evidence="1">
    <location>
        <begin position="192"/>
        <end position="208"/>
    </location>
</feature>
<proteinExistence type="predicted"/>
<feature type="transmembrane region" description="Helical" evidence="1">
    <location>
        <begin position="161"/>
        <end position="180"/>
    </location>
</feature>
<feature type="transmembrane region" description="Helical" evidence="1">
    <location>
        <begin position="402"/>
        <end position="420"/>
    </location>
</feature>
<dbReference type="AlphaFoldDB" id="A0A3Q9TF86"/>
<name>A0A3Q9TF86_9LACT</name>
<protein>
    <submittedName>
        <fullName evidence="2">Wzy</fullName>
    </submittedName>
</protein>
<feature type="transmembrane region" description="Helical" evidence="1">
    <location>
        <begin position="341"/>
        <end position="367"/>
    </location>
</feature>
<feature type="transmembrane region" description="Helical" evidence="1">
    <location>
        <begin position="91"/>
        <end position="115"/>
    </location>
</feature>
<feature type="transmembrane region" description="Helical" evidence="1">
    <location>
        <begin position="16"/>
        <end position="34"/>
    </location>
</feature>